<organism evidence="1 2">
    <name type="scientific">Erythrobacter fulvus</name>
    <dbReference type="NCBI Taxonomy" id="2987523"/>
    <lineage>
        <taxon>Bacteria</taxon>
        <taxon>Pseudomonadati</taxon>
        <taxon>Pseudomonadota</taxon>
        <taxon>Alphaproteobacteria</taxon>
        <taxon>Sphingomonadales</taxon>
        <taxon>Erythrobacteraceae</taxon>
        <taxon>Erythrobacter/Porphyrobacter group</taxon>
        <taxon>Erythrobacter</taxon>
    </lineage>
</organism>
<evidence type="ECO:0000313" key="1">
    <source>
        <dbReference type="EMBL" id="MDC8754963.1"/>
    </source>
</evidence>
<dbReference type="CDD" id="cd00090">
    <property type="entry name" value="HTH_ARSR"/>
    <property type="match status" value="1"/>
</dbReference>
<dbReference type="Gene3D" id="1.10.10.10">
    <property type="entry name" value="Winged helix-like DNA-binding domain superfamily/Winged helix DNA-binding domain"/>
    <property type="match status" value="1"/>
</dbReference>
<gene>
    <name evidence="1" type="ORF">OIK40_09965</name>
</gene>
<dbReference type="InterPro" id="IPR036390">
    <property type="entry name" value="WH_DNA-bd_sf"/>
</dbReference>
<keyword evidence="2" id="KW-1185">Reference proteome</keyword>
<dbReference type="Proteomes" id="UP001216558">
    <property type="component" value="Unassembled WGS sequence"/>
</dbReference>
<sequence length="199" mass="22629">MKDDSLSSTPRLSRGAARLLISRRTLLILESTTQEARTAKQIAADLGQSVERTWHHLRAMIAAGLLIEAGERQRAGRPQKLYRVASERFFVQAELRKGTVGAQLSKMLRVALEHEDQSTGELFYFDGNRWRVEKAYDPLASVEDRQHDLWAFIRLSATQRRELATEMEALLEKYTSNQSLTAPRSLVRFASVSLPPEFD</sequence>
<evidence type="ECO:0000313" key="2">
    <source>
        <dbReference type="Proteomes" id="UP001216558"/>
    </source>
</evidence>
<dbReference type="InterPro" id="IPR036388">
    <property type="entry name" value="WH-like_DNA-bd_sf"/>
</dbReference>
<reference evidence="1 2" key="1">
    <citation type="submission" date="2022-10" db="EMBL/GenBank/DDBJ databases">
        <title>Erythrobacter sp. sf7 Genome sequencing.</title>
        <authorList>
            <person name="Park S."/>
        </authorList>
    </citation>
    <scope>NUCLEOTIDE SEQUENCE [LARGE SCALE GENOMIC DNA]</scope>
    <source>
        <strain evidence="2">sf7</strain>
    </source>
</reference>
<accession>A0ABT5JS50</accession>
<comment type="caution">
    <text evidence="1">The sequence shown here is derived from an EMBL/GenBank/DDBJ whole genome shotgun (WGS) entry which is preliminary data.</text>
</comment>
<proteinExistence type="predicted"/>
<protein>
    <submittedName>
        <fullName evidence="1">Winged helix-turn-helix domain-containing protein</fullName>
    </submittedName>
</protein>
<dbReference type="InterPro" id="IPR011991">
    <property type="entry name" value="ArsR-like_HTH"/>
</dbReference>
<name>A0ABT5JS50_9SPHN</name>
<dbReference type="EMBL" id="JAQQXQ010000007">
    <property type="protein sequence ID" value="MDC8754963.1"/>
    <property type="molecule type" value="Genomic_DNA"/>
</dbReference>
<dbReference type="RefSeq" id="WP_273678178.1">
    <property type="nucleotide sequence ID" value="NZ_JAQQXQ010000007.1"/>
</dbReference>
<dbReference type="SUPFAM" id="SSF46785">
    <property type="entry name" value="Winged helix' DNA-binding domain"/>
    <property type="match status" value="1"/>
</dbReference>